<dbReference type="AlphaFoldDB" id="Q46LF8"/>
<name>Q46LF8_PROMT</name>
<dbReference type="InterPro" id="IPR008979">
    <property type="entry name" value="Galactose-bd-like_sf"/>
</dbReference>
<dbReference type="KEGG" id="pmn:PMN2A_0178"/>
<comment type="similarity">
    <text evidence="1">Belongs to the CIA30 family.</text>
</comment>
<dbReference type="InterPro" id="IPR039131">
    <property type="entry name" value="NDUFAF1"/>
</dbReference>
<evidence type="ECO:0000313" key="3">
    <source>
        <dbReference type="EMBL" id="AAZ57670.1"/>
    </source>
</evidence>
<dbReference type="HOGENOM" id="CLU_059028_5_1_3"/>
<dbReference type="EMBL" id="CP000095">
    <property type="protein sequence ID" value="AAZ57670.1"/>
    <property type="molecule type" value="Genomic_DNA"/>
</dbReference>
<feature type="domain" description="NADH:ubiquinone oxidoreductase intermediate-associated protein 30" evidence="2">
    <location>
        <begin position="20"/>
        <end position="172"/>
    </location>
</feature>
<dbReference type="PhylomeDB" id="Q46LF8"/>
<dbReference type="Proteomes" id="UP000002535">
    <property type="component" value="Chromosome"/>
</dbReference>
<keyword evidence="4" id="KW-1185">Reference proteome</keyword>
<dbReference type="PANTHER" id="PTHR13194:SF19">
    <property type="entry name" value="NAD(P)-BINDING ROSSMANN-FOLD SUPERFAMILY PROTEIN"/>
    <property type="match status" value="1"/>
</dbReference>
<dbReference type="PANTHER" id="PTHR13194">
    <property type="entry name" value="COMPLEX I INTERMEDIATE-ASSOCIATED PROTEIN 30"/>
    <property type="match status" value="1"/>
</dbReference>
<gene>
    <name evidence="3" type="ordered locus">PMN2A_0178</name>
</gene>
<proteinExistence type="inferred from homology"/>
<dbReference type="InterPro" id="IPR013857">
    <property type="entry name" value="NADH-UbQ_OxRdtase-assoc_prot30"/>
</dbReference>
<sequence length="193" mass="21165">MLLSPDSPPTEIAITPLIQGSEFSDWKSLNDTIMGGSSRASCRSSDKGLFLEGNLVEEGGGFVSCRSPIFDKPFNLSKYSGLIIDVEGEGRTMKFAIACEKKPLSLSNLLKGDIRWVVSIPTNKKGVSRIKVPFKNLEPARRAKPVRLPLRFDPTCVNRFQLLYSKFGQPGKINSGFSPGPIKVLIKSISAYL</sequence>
<reference evidence="3 4" key="1">
    <citation type="journal article" date="2007" name="PLoS Genet.">
        <title>Patterns and implications of gene gain and loss in the evolution of Prochlorococcus.</title>
        <authorList>
            <person name="Kettler G.C."/>
            <person name="Martiny A.C."/>
            <person name="Huang K."/>
            <person name="Zucker J."/>
            <person name="Coleman M.L."/>
            <person name="Rodrigue S."/>
            <person name="Chen F."/>
            <person name="Lapidus A."/>
            <person name="Ferriera S."/>
            <person name="Johnson J."/>
            <person name="Steglich C."/>
            <person name="Church G.M."/>
            <person name="Richardson P."/>
            <person name="Chisholm S.W."/>
        </authorList>
    </citation>
    <scope>NUCLEOTIDE SEQUENCE [LARGE SCALE GENOMIC DNA]</scope>
    <source>
        <strain evidence="3 4">NATL2A</strain>
    </source>
</reference>
<evidence type="ECO:0000256" key="1">
    <source>
        <dbReference type="ARBA" id="ARBA00007884"/>
    </source>
</evidence>
<organism evidence="3 4">
    <name type="scientific">Prochlorococcus marinus (strain NATL2A)</name>
    <dbReference type="NCBI Taxonomy" id="59920"/>
    <lineage>
        <taxon>Bacteria</taxon>
        <taxon>Bacillati</taxon>
        <taxon>Cyanobacteriota</taxon>
        <taxon>Cyanophyceae</taxon>
        <taxon>Synechococcales</taxon>
        <taxon>Prochlorococcaceae</taxon>
        <taxon>Prochlorococcus</taxon>
    </lineage>
</organism>
<dbReference type="GO" id="GO:0010257">
    <property type="term" value="P:NADH dehydrogenase complex assembly"/>
    <property type="evidence" value="ECO:0007669"/>
    <property type="project" value="TreeGrafter"/>
</dbReference>
<dbReference type="STRING" id="59920.PMN2A_0178"/>
<evidence type="ECO:0000313" key="4">
    <source>
        <dbReference type="Proteomes" id="UP000002535"/>
    </source>
</evidence>
<dbReference type="Pfam" id="PF08547">
    <property type="entry name" value="CIA30"/>
    <property type="match status" value="1"/>
</dbReference>
<protein>
    <recommendedName>
        <fullName evidence="2">NADH:ubiquinone oxidoreductase intermediate-associated protein 30 domain-containing protein</fullName>
    </recommendedName>
</protein>
<dbReference type="SUPFAM" id="SSF49785">
    <property type="entry name" value="Galactose-binding domain-like"/>
    <property type="match status" value="1"/>
</dbReference>
<evidence type="ECO:0000259" key="2">
    <source>
        <dbReference type="Pfam" id="PF08547"/>
    </source>
</evidence>
<dbReference type="GO" id="GO:0051082">
    <property type="term" value="F:unfolded protein binding"/>
    <property type="evidence" value="ECO:0007669"/>
    <property type="project" value="TreeGrafter"/>
</dbReference>
<dbReference type="RefSeq" id="WP_011293712.1">
    <property type="nucleotide sequence ID" value="NC_007335.2"/>
</dbReference>
<accession>Q46LF8</accession>